<evidence type="ECO:0000256" key="7">
    <source>
        <dbReference type="ARBA" id="ARBA00023242"/>
    </source>
</evidence>
<keyword evidence="6" id="KW-0156">Chromatin regulator</keyword>
<evidence type="ECO:0000256" key="4">
    <source>
        <dbReference type="ARBA" id="ARBA00022771"/>
    </source>
</evidence>
<gene>
    <name evidence="11" type="ORF">CXG81DRAFT_14458</name>
</gene>
<dbReference type="Pfam" id="PF01853">
    <property type="entry name" value="MOZ_SAS"/>
    <property type="match status" value="1"/>
</dbReference>
<dbReference type="PANTHER" id="PTHR10615:SF161">
    <property type="entry name" value="HISTONE ACETYLTRANSFERASE KAT7"/>
    <property type="match status" value="1"/>
</dbReference>
<feature type="active site" description="Proton donor/acceptor" evidence="8">
    <location>
        <position position="188"/>
    </location>
</feature>
<dbReference type="PANTHER" id="PTHR10615">
    <property type="entry name" value="HISTONE ACETYLTRANSFERASE"/>
    <property type="match status" value="1"/>
</dbReference>
<keyword evidence="4" id="KW-0863">Zinc-finger</keyword>
<dbReference type="GO" id="GO:0005634">
    <property type="term" value="C:nucleus"/>
    <property type="evidence" value="ECO:0007669"/>
    <property type="project" value="UniProtKB-SubCell"/>
</dbReference>
<dbReference type="EC" id="2.3.1.48" evidence="9"/>
<accession>A0A4P9X380</accession>
<keyword evidence="12" id="KW-1185">Reference proteome</keyword>
<dbReference type="Gene3D" id="3.40.630.30">
    <property type="match status" value="1"/>
</dbReference>
<keyword evidence="2" id="KW-0808">Transferase</keyword>
<evidence type="ECO:0000256" key="5">
    <source>
        <dbReference type="ARBA" id="ARBA00022833"/>
    </source>
</evidence>
<comment type="subcellular location">
    <subcellularLocation>
        <location evidence="1 9">Nucleus</location>
    </subcellularLocation>
</comment>
<keyword evidence="3" id="KW-0479">Metal-binding</keyword>
<dbReference type="GO" id="GO:0003712">
    <property type="term" value="F:transcription coregulator activity"/>
    <property type="evidence" value="ECO:0007669"/>
    <property type="project" value="TreeGrafter"/>
</dbReference>
<dbReference type="GO" id="GO:0004402">
    <property type="term" value="F:histone acetyltransferase activity"/>
    <property type="evidence" value="ECO:0007669"/>
    <property type="project" value="InterPro"/>
</dbReference>
<comment type="catalytic activity">
    <reaction evidence="9">
        <text>L-lysyl-[protein] + acetyl-CoA = N(6)-acetyl-L-lysyl-[protein] + CoA + H(+)</text>
        <dbReference type="Rhea" id="RHEA:45948"/>
        <dbReference type="Rhea" id="RHEA-COMP:9752"/>
        <dbReference type="Rhea" id="RHEA-COMP:10731"/>
        <dbReference type="ChEBI" id="CHEBI:15378"/>
        <dbReference type="ChEBI" id="CHEBI:29969"/>
        <dbReference type="ChEBI" id="CHEBI:57287"/>
        <dbReference type="ChEBI" id="CHEBI:57288"/>
        <dbReference type="ChEBI" id="CHEBI:61930"/>
        <dbReference type="EC" id="2.3.1.48"/>
    </reaction>
</comment>
<dbReference type="InterPro" id="IPR016181">
    <property type="entry name" value="Acyl_CoA_acyltransferase"/>
</dbReference>
<dbReference type="OrthoDB" id="787137at2759"/>
<evidence type="ECO:0000256" key="1">
    <source>
        <dbReference type="ARBA" id="ARBA00004123"/>
    </source>
</evidence>
<feature type="domain" description="MYST-type HAT" evidence="10">
    <location>
        <begin position="14"/>
        <end position="209"/>
    </location>
</feature>
<keyword evidence="7 9" id="KW-0539">Nucleus</keyword>
<evidence type="ECO:0000256" key="8">
    <source>
        <dbReference type="PIRSR" id="PIRSR602717-51"/>
    </source>
</evidence>
<proteinExistence type="inferred from homology"/>
<sequence>MDDSAASTDHPAVTNIRAITHVRYGPWRLRTWYWSPYPDVFQIAELVVCRACCLYFASAAALRAHHRHCRAAACGAPPGTCVYTASDVAVYRVRGDAEPLFCTSLALLAKLWIDQKERCYHVPLFDFYVLPAVPLTVLGYFSRHRQHRTRCMSCLLVLPPFQHQGYAQLLIDLSYQLLVREGQSGVPEEPLSERGAAAFTAYWRRTLVR</sequence>
<dbReference type="GO" id="GO:0008270">
    <property type="term" value="F:zinc ion binding"/>
    <property type="evidence" value="ECO:0007669"/>
    <property type="project" value="UniProtKB-KW"/>
</dbReference>
<dbReference type="Proteomes" id="UP000274922">
    <property type="component" value="Unassembled WGS sequence"/>
</dbReference>
<reference evidence="12" key="1">
    <citation type="journal article" date="2018" name="Nat. Microbiol.">
        <title>Leveraging single-cell genomics to expand the fungal tree of life.</title>
        <authorList>
            <person name="Ahrendt S.R."/>
            <person name="Quandt C.A."/>
            <person name="Ciobanu D."/>
            <person name="Clum A."/>
            <person name="Salamov A."/>
            <person name="Andreopoulos B."/>
            <person name="Cheng J.F."/>
            <person name="Woyke T."/>
            <person name="Pelin A."/>
            <person name="Henrissat B."/>
            <person name="Reynolds N.K."/>
            <person name="Benny G.L."/>
            <person name="Smith M.E."/>
            <person name="James T.Y."/>
            <person name="Grigoriev I.V."/>
        </authorList>
    </citation>
    <scope>NUCLEOTIDE SEQUENCE [LARGE SCALE GENOMIC DNA]</scope>
    <source>
        <strain evidence="12">ATCC 52028</strain>
    </source>
</reference>
<evidence type="ECO:0000256" key="2">
    <source>
        <dbReference type="ARBA" id="ARBA00022679"/>
    </source>
</evidence>
<evidence type="ECO:0000256" key="3">
    <source>
        <dbReference type="ARBA" id="ARBA00022723"/>
    </source>
</evidence>
<dbReference type="AlphaFoldDB" id="A0A4P9X380"/>
<evidence type="ECO:0000313" key="12">
    <source>
        <dbReference type="Proteomes" id="UP000274922"/>
    </source>
</evidence>
<organism evidence="11 12">
    <name type="scientific">Caulochytrium protostelioides</name>
    <dbReference type="NCBI Taxonomy" id="1555241"/>
    <lineage>
        <taxon>Eukaryota</taxon>
        <taxon>Fungi</taxon>
        <taxon>Fungi incertae sedis</taxon>
        <taxon>Chytridiomycota</taxon>
        <taxon>Chytridiomycota incertae sedis</taxon>
        <taxon>Chytridiomycetes</taxon>
        <taxon>Caulochytriales</taxon>
        <taxon>Caulochytriaceae</taxon>
        <taxon>Caulochytrium</taxon>
    </lineage>
</organism>
<dbReference type="SUPFAM" id="SSF55729">
    <property type="entry name" value="Acyl-CoA N-acyltransferases (Nat)"/>
    <property type="match status" value="1"/>
</dbReference>
<evidence type="ECO:0000256" key="6">
    <source>
        <dbReference type="ARBA" id="ARBA00022853"/>
    </source>
</evidence>
<evidence type="ECO:0000259" key="10">
    <source>
        <dbReference type="PROSITE" id="PS51726"/>
    </source>
</evidence>
<dbReference type="STRING" id="1555241.A0A4P9X380"/>
<dbReference type="GO" id="GO:0006357">
    <property type="term" value="P:regulation of transcription by RNA polymerase II"/>
    <property type="evidence" value="ECO:0007669"/>
    <property type="project" value="TreeGrafter"/>
</dbReference>
<dbReference type="EMBL" id="ML014282">
    <property type="protein sequence ID" value="RKO99472.1"/>
    <property type="molecule type" value="Genomic_DNA"/>
</dbReference>
<feature type="non-terminal residue" evidence="11">
    <location>
        <position position="209"/>
    </location>
</feature>
<dbReference type="InterPro" id="IPR002717">
    <property type="entry name" value="HAT_MYST-type"/>
</dbReference>
<comment type="similarity">
    <text evidence="9">Belongs to the MYST (SAS/MOZ) family.</text>
</comment>
<evidence type="ECO:0000256" key="9">
    <source>
        <dbReference type="RuleBase" id="RU361211"/>
    </source>
</evidence>
<protein>
    <recommendedName>
        <fullName evidence="9">Histone acetyltransferase</fullName>
        <ecNumber evidence="9">2.3.1.48</ecNumber>
    </recommendedName>
</protein>
<name>A0A4P9X380_9FUNG</name>
<keyword evidence="5" id="KW-0862">Zinc</keyword>
<evidence type="ECO:0000313" key="11">
    <source>
        <dbReference type="EMBL" id="RKO99472.1"/>
    </source>
</evidence>
<dbReference type="Pfam" id="PF17772">
    <property type="entry name" value="zf-MYST"/>
    <property type="match status" value="1"/>
</dbReference>
<dbReference type="PROSITE" id="PS51726">
    <property type="entry name" value="MYST_HAT"/>
    <property type="match status" value="1"/>
</dbReference>
<dbReference type="GO" id="GO:0000785">
    <property type="term" value="C:chromatin"/>
    <property type="evidence" value="ECO:0007669"/>
    <property type="project" value="TreeGrafter"/>
</dbReference>
<dbReference type="Gene3D" id="3.30.60.60">
    <property type="entry name" value="N-acetyl transferase-like"/>
    <property type="match status" value="1"/>
</dbReference>
<dbReference type="GO" id="GO:0003682">
    <property type="term" value="F:chromatin binding"/>
    <property type="evidence" value="ECO:0007669"/>
    <property type="project" value="TreeGrafter"/>
</dbReference>
<dbReference type="InterPro" id="IPR040706">
    <property type="entry name" value="Zf-MYST"/>
</dbReference>
<dbReference type="InterPro" id="IPR050603">
    <property type="entry name" value="MYST_HAT"/>
</dbReference>